<name>A0A182MMV5_9DIPT</name>
<evidence type="ECO:0000313" key="2">
    <source>
        <dbReference type="EnsemblMetazoa" id="ACUA022078-PA"/>
    </source>
</evidence>
<dbReference type="EMBL" id="AXCM01006485">
    <property type="status" value="NOT_ANNOTATED_CDS"/>
    <property type="molecule type" value="Genomic_DNA"/>
</dbReference>
<reference evidence="2" key="2">
    <citation type="submission" date="2020-05" db="UniProtKB">
        <authorList>
            <consortium name="EnsemblMetazoa"/>
        </authorList>
    </citation>
    <scope>IDENTIFICATION</scope>
    <source>
        <strain evidence="2">A-37</strain>
    </source>
</reference>
<keyword evidence="3" id="KW-1185">Reference proteome</keyword>
<evidence type="ECO:0000256" key="1">
    <source>
        <dbReference type="SAM" id="MobiDB-lite"/>
    </source>
</evidence>
<protein>
    <submittedName>
        <fullName evidence="2">Uncharacterized protein</fullName>
    </submittedName>
</protein>
<dbReference type="EnsemblMetazoa" id="ACUA022078-RA">
    <property type="protein sequence ID" value="ACUA022078-PA"/>
    <property type="gene ID" value="ACUA022078"/>
</dbReference>
<feature type="compositionally biased region" description="Gly residues" evidence="1">
    <location>
        <begin position="1"/>
        <end position="10"/>
    </location>
</feature>
<feature type="compositionally biased region" description="Polar residues" evidence="1">
    <location>
        <begin position="11"/>
        <end position="22"/>
    </location>
</feature>
<sequence length="151" mass="16624">MPNGTNGGTGNSEDGGTNSNAIKQPILLPLPVLMTTTTNCANPREHILPNDNSLDEDYLSECENCKSSANMRYYLDLEDSSKTCVPIQETMTLQRKIPDAAEEEQQNYYRVSSTLPTNSSKRNVPVVNKDRVAWFSTIPASSSSDDEEACE</sequence>
<proteinExistence type="predicted"/>
<reference evidence="3" key="1">
    <citation type="submission" date="2013-09" db="EMBL/GenBank/DDBJ databases">
        <title>The Genome Sequence of Anopheles culicifacies species A.</title>
        <authorList>
            <consortium name="The Broad Institute Genomics Platform"/>
            <person name="Neafsey D.E."/>
            <person name="Besansky N."/>
            <person name="Howell P."/>
            <person name="Walton C."/>
            <person name="Young S.K."/>
            <person name="Zeng Q."/>
            <person name="Gargeya S."/>
            <person name="Fitzgerald M."/>
            <person name="Haas B."/>
            <person name="Abouelleil A."/>
            <person name="Allen A.W."/>
            <person name="Alvarado L."/>
            <person name="Arachchi H.M."/>
            <person name="Berlin A.M."/>
            <person name="Chapman S.B."/>
            <person name="Gainer-Dewar J."/>
            <person name="Goldberg J."/>
            <person name="Griggs A."/>
            <person name="Gujja S."/>
            <person name="Hansen M."/>
            <person name="Howarth C."/>
            <person name="Imamovic A."/>
            <person name="Ireland A."/>
            <person name="Larimer J."/>
            <person name="McCowan C."/>
            <person name="Murphy C."/>
            <person name="Pearson M."/>
            <person name="Poon T.W."/>
            <person name="Priest M."/>
            <person name="Roberts A."/>
            <person name="Saif S."/>
            <person name="Shea T."/>
            <person name="Sisk P."/>
            <person name="Sykes S."/>
            <person name="Wortman J."/>
            <person name="Nusbaum C."/>
            <person name="Birren B."/>
        </authorList>
    </citation>
    <scope>NUCLEOTIDE SEQUENCE [LARGE SCALE GENOMIC DNA]</scope>
    <source>
        <strain evidence="3">A-37</strain>
    </source>
</reference>
<dbReference type="Proteomes" id="UP000075883">
    <property type="component" value="Unassembled WGS sequence"/>
</dbReference>
<dbReference type="VEuPathDB" id="VectorBase:ACUA022078"/>
<evidence type="ECO:0000313" key="3">
    <source>
        <dbReference type="Proteomes" id="UP000075883"/>
    </source>
</evidence>
<dbReference type="AlphaFoldDB" id="A0A182MMV5"/>
<organism evidence="2 3">
    <name type="scientific">Anopheles culicifacies</name>
    <dbReference type="NCBI Taxonomy" id="139723"/>
    <lineage>
        <taxon>Eukaryota</taxon>
        <taxon>Metazoa</taxon>
        <taxon>Ecdysozoa</taxon>
        <taxon>Arthropoda</taxon>
        <taxon>Hexapoda</taxon>
        <taxon>Insecta</taxon>
        <taxon>Pterygota</taxon>
        <taxon>Neoptera</taxon>
        <taxon>Endopterygota</taxon>
        <taxon>Diptera</taxon>
        <taxon>Nematocera</taxon>
        <taxon>Culicoidea</taxon>
        <taxon>Culicidae</taxon>
        <taxon>Anophelinae</taxon>
        <taxon>Anopheles</taxon>
        <taxon>culicifacies species complex</taxon>
    </lineage>
</organism>
<dbReference type="STRING" id="139723.A0A182MMV5"/>
<feature type="region of interest" description="Disordered" evidence="1">
    <location>
        <begin position="1"/>
        <end position="22"/>
    </location>
</feature>
<accession>A0A182MMV5</accession>